<evidence type="ECO:0000313" key="2">
    <source>
        <dbReference type="Proteomes" id="UP001217089"/>
    </source>
</evidence>
<dbReference type="EMBL" id="JARBDR010000918">
    <property type="protein sequence ID" value="KAJ8301977.1"/>
    <property type="molecule type" value="Genomic_DNA"/>
</dbReference>
<accession>A0ABQ9EEK4</accession>
<keyword evidence="2" id="KW-1185">Reference proteome</keyword>
<reference evidence="1 2" key="1">
    <citation type="submission" date="2022-12" db="EMBL/GenBank/DDBJ databases">
        <title>Chromosome-level genome of Tegillarca granosa.</title>
        <authorList>
            <person name="Kim J."/>
        </authorList>
    </citation>
    <scope>NUCLEOTIDE SEQUENCE [LARGE SCALE GENOMIC DNA]</scope>
    <source>
        <strain evidence="1">Teg-2019</strain>
        <tissue evidence="1">Adductor muscle</tissue>
    </source>
</reference>
<dbReference type="Proteomes" id="UP001217089">
    <property type="component" value="Unassembled WGS sequence"/>
</dbReference>
<name>A0ABQ9EEK4_TEGGR</name>
<gene>
    <name evidence="1" type="ORF">KUTeg_020964</name>
</gene>
<comment type="caution">
    <text evidence="1">The sequence shown here is derived from an EMBL/GenBank/DDBJ whole genome shotgun (WGS) entry which is preliminary data.</text>
</comment>
<sequence length="283" mass="32406">MDHCLFHSARPQFDKMVRSVQQAKIIPKQFAGRLAMAVCSCRKKIFNHNENTKHMKNNNNQTEAMVAGGDEKIIKEFCEALKKLAINQQKKMDTRYKAIKERRSRRRKHVFNVTMTTDDDDDDVNNDTNLKDELADNYAFTRKKLWQKKSQASGQKTANQSVLMGGHCLSCLKPFNGLKTESGEKDPCIYHPGYTYFNIEDSTIRWTCCDEQALDDKPTPEDHSQTGCCSGNHIWRPHKKVSRKPGVNHKEENVGDIAKKLVNQNSVGMSSKNVLSVYNSWFT</sequence>
<protein>
    <submittedName>
        <fullName evidence="1">Uncharacterized protein</fullName>
    </submittedName>
</protein>
<proteinExistence type="predicted"/>
<organism evidence="1 2">
    <name type="scientific">Tegillarca granosa</name>
    <name type="common">Malaysian cockle</name>
    <name type="synonym">Anadara granosa</name>
    <dbReference type="NCBI Taxonomy" id="220873"/>
    <lineage>
        <taxon>Eukaryota</taxon>
        <taxon>Metazoa</taxon>
        <taxon>Spiralia</taxon>
        <taxon>Lophotrochozoa</taxon>
        <taxon>Mollusca</taxon>
        <taxon>Bivalvia</taxon>
        <taxon>Autobranchia</taxon>
        <taxon>Pteriomorphia</taxon>
        <taxon>Arcoida</taxon>
        <taxon>Arcoidea</taxon>
        <taxon>Arcidae</taxon>
        <taxon>Tegillarca</taxon>
    </lineage>
</organism>
<evidence type="ECO:0000313" key="1">
    <source>
        <dbReference type="EMBL" id="KAJ8301977.1"/>
    </source>
</evidence>